<dbReference type="AlphaFoldDB" id="J6ETW5"/>
<proteinExistence type="predicted"/>
<evidence type="ECO:0000313" key="1">
    <source>
        <dbReference type="EMBL" id="EJT47984.1"/>
    </source>
</evidence>
<sequence length="136" mass="14934">MTTMQARVRTINHAAISIHSVVLASAWLLVREPGGKIPRAIAQLRTWAAVLAERLDKIRPQDTESTDPEVLQHHAEMMLRCSQLKIKVGHIRTLARSLGGFKDDVEAILDALEIINQAMMTEDSSGGVKSEEGAGR</sequence>
<dbReference type="VEuPathDB" id="FungiDB:A1Q1_03022"/>
<organism evidence="1 2">
    <name type="scientific">Trichosporon asahii var. asahii (strain ATCC 90039 / CBS 2479 / JCM 2466 / KCTC 7840 / NBRC 103889/ NCYC 2677 / UAMH 7654)</name>
    <name type="common">Yeast</name>
    <dbReference type="NCBI Taxonomy" id="1186058"/>
    <lineage>
        <taxon>Eukaryota</taxon>
        <taxon>Fungi</taxon>
        <taxon>Dikarya</taxon>
        <taxon>Basidiomycota</taxon>
        <taxon>Agaricomycotina</taxon>
        <taxon>Tremellomycetes</taxon>
        <taxon>Trichosporonales</taxon>
        <taxon>Trichosporonaceae</taxon>
        <taxon>Trichosporon</taxon>
    </lineage>
</organism>
<dbReference type="RefSeq" id="XP_014179726.1">
    <property type="nucleotide sequence ID" value="XM_014324251.1"/>
</dbReference>
<dbReference type="KEGG" id="tasa:A1Q1_03022"/>
<name>J6ETW5_TRIAS</name>
<protein>
    <submittedName>
        <fullName evidence="1">Uncharacterized protein</fullName>
    </submittedName>
</protein>
<dbReference type="GeneID" id="25986535"/>
<reference evidence="1 2" key="1">
    <citation type="journal article" date="2012" name="Eukaryot. Cell">
        <title>Draft genome sequence of CBS 2479, the standard type strain of Trichosporon asahii.</title>
        <authorList>
            <person name="Yang R.Y."/>
            <person name="Li H.T."/>
            <person name="Zhu H."/>
            <person name="Zhou G.P."/>
            <person name="Wang M."/>
            <person name="Wang L."/>
        </authorList>
    </citation>
    <scope>NUCLEOTIDE SEQUENCE [LARGE SCALE GENOMIC DNA]</scope>
    <source>
        <strain evidence="2">ATCC 90039 / CBS 2479 / JCM 2466 / KCTC 7840 / NCYC 2677 / UAMH 7654</strain>
    </source>
</reference>
<comment type="caution">
    <text evidence="1">The sequence shown here is derived from an EMBL/GenBank/DDBJ whole genome shotgun (WGS) entry which is preliminary data.</text>
</comment>
<accession>J6ETW5</accession>
<gene>
    <name evidence="1" type="ORF">A1Q1_03022</name>
</gene>
<dbReference type="Proteomes" id="UP000002748">
    <property type="component" value="Unassembled WGS sequence"/>
</dbReference>
<evidence type="ECO:0000313" key="2">
    <source>
        <dbReference type="Proteomes" id="UP000002748"/>
    </source>
</evidence>
<dbReference type="HOGENOM" id="CLU_1876896_0_0_1"/>
<dbReference type="EMBL" id="ALBS01000217">
    <property type="protein sequence ID" value="EJT47984.1"/>
    <property type="molecule type" value="Genomic_DNA"/>
</dbReference>